<dbReference type="Proteomes" id="UP000054653">
    <property type="component" value="Unassembled WGS sequence"/>
</dbReference>
<dbReference type="EMBL" id="JYDI01000145">
    <property type="protein sequence ID" value="KRY50643.1"/>
    <property type="molecule type" value="Genomic_DNA"/>
</dbReference>
<gene>
    <name evidence="1" type="ORF">T03_1256</name>
</gene>
<sequence>MPDRKKELFGSKCSISTAAACVPNDDNTNISAVSFLQPTLRSLTVVDVDIRRGRIGRNGR</sequence>
<name>A0A0V1CPK4_TRIBR</name>
<accession>A0A0V1CPK4</accession>
<proteinExistence type="predicted"/>
<organism evidence="1 2">
    <name type="scientific">Trichinella britovi</name>
    <name type="common">Parasitic roundworm</name>
    <dbReference type="NCBI Taxonomy" id="45882"/>
    <lineage>
        <taxon>Eukaryota</taxon>
        <taxon>Metazoa</taxon>
        <taxon>Ecdysozoa</taxon>
        <taxon>Nematoda</taxon>
        <taxon>Enoplea</taxon>
        <taxon>Dorylaimia</taxon>
        <taxon>Trichinellida</taxon>
        <taxon>Trichinellidae</taxon>
        <taxon>Trichinella</taxon>
    </lineage>
</organism>
<reference evidence="1 2" key="1">
    <citation type="submission" date="2015-01" db="EMBL/GenBank/DDBJ databases">
        <title>Evolution of Trichinella species and genotypes.</title>
        <authorList>
            <person name="Korhonen P.K."/>
            <person name="Edoardo P."/>
            <person name="Giuseppe L.R."/>
            <person name="Gasser R.B."/>
        </authorList>
    </citation>
    <scope>NUCLEOTIDE SEQUENCE [LARGE SCALE GENOMIC DNA]</scope>
    <source>
        <strain evidence="1">ISS120</strain>
    </source>
</reference>
<keyword evidence="2" id="KW-1185">Reference proteome</keyword>
<evidence type="ECO:0000313" key="1">
    <source>
        <dbReference type="EMBL" id="KRY50643.1"/>
    </source>
</evidence>
<comment type="caution">
    <text evidence="1">The sequence shown here is derived from an EMBL/GenBank/DDBJ whole genome shotgun (WGS) entry which is preliminary data.</text>
</comment>
<evidence type="ECO:0000313" key="2">
    <source>
        <dbReference type="Proteomes" id="UP000054653"/>
    </source>
</evidence>
<protein>
    <submittedName>
        <fullName evidence="1">Uncharacterized protein</fullName>
    </submittedName>
</protein>
<dbReference type="AlphaFoldDB" id="A0A0V1CPK4"/>